<evidence type="ECO:0000313" key="4">
    <source>
        <dbReference type="Proteomes" id="UP001174210"/>
    </source>
</evidence>
<gene>
    <name evidence="3" type="ORF">P5G59_12545</name>
</gene>
<dbReference type="Proteomes" id="UP001174210">
    <property type="component" value="Unassembled WGS sequence"/>
</dbReference>
<dbReference type="SMART" id="SM00829">
    <property type="entry name" value="PKS_ER"/>
    <property type="match status" value="1"/>
</dbReference>
<dbReference type="InterPro" id="IPR013154">
    <property type="entry name" value="ADH-like_N"/>
</dbReference>
<dbReference type="Gene3D" id="3.90.180.10">
    <property type="entry name" value="Medium-chain alcohol dehydrogenases, catalytic domain"/>
    <property type="match status" value="1"/>
</dbReference>
<dbReference type="PANTHER" id="PTHR44154">
    <property type="entry name" value="QUINONE OXIDOREDUCTASE"/>
    <property type="match status" value="1"/>
</dbReference>
<dbReference type="InterPro" id="IPR011032">
    <property type="entry name" value="GroES-like_sf"/>
</dbReference>
<dbReference type="Gene3D" id="3.40.50.720">
    <property type="entry name" value="NAD(P)-binding Rossmann-like Domain"/>
    <property type="match status" value="1"/>
</dbReference>
<dbReference type="Pfam" id="PF08240">
    <property type="entry name" value="ADH_N"/>
    <property type="match status" value="1"/>
</dbReference>
<evidence type="ECO:0000256" key="1">
    <source>
        <dbReference type="ARBA" id="ARBA00022857"/>
    </source>
</evidence>
<organism evidence="3 4">
    <name type="scientific">Leifsonia virtsii</name>
    <dbReference type="NCBI Taxonomy" id="3035915"/>
    <lineage>
        <taxon>Bacteria</taxon>
        <taxon>Bacillati</taxon>
        <taxon>Actinomycetota</taxon>
        <taxon>Actinomycetes</taxon>
        <taxon>Micrococcales</taxon>
        <taxon>Microbacteriaceae</taxon>
        <taxon>Leifsonia</taxon>
    </lineage>
</organism>
<evidence type="ECO:0000313" key="3">
    <source>
        <dbReference type="EMBL" id="MDN4597976.1"/>
    </source>
</evidence>
<dbReference type="CDD" id="cd05289">
    <property type="entry name" value="MDR_like_2"/>
    <property type="match status" value="1"/>
</dbReference>
<protein>
    <submittedName>
        <fullName evidence="3">NADP-dependent oxidoreductase</fullName>
    </submittedName>
</protein>
<dbReference type="InterPro" id="IPR036291">
    <property type="entry name" value="NAD(P)-bd_dom_sf"/>
</dbReference>
<dbReference type="SUPFAM" id="SSF50129">
    <property type="entry name" value="GroES-like"/>
    <property type="match status" value="1"/>
</dbReference>
<dbReference type="RefSeq" id="WP_301219332.1">
    <property type="nucleotide sequence ID" value="NZ_JAROCB010000003.1"/>
</dbReference>
<feature type="domain" description="Enoyl reductase (ER)" evidence="2">
    <location>
        <begin position="18"/>
        <end position="315"/>
    </location>
</feature>
<keyword evidence="4" id="KW-1185">Reference proteome</keyword>
<proteinExistence type="predicted"/>
<name>A0ABT8J016_9MICO</name>
<evidence type="ECO:0000259" key="2">
    <source>
        <dbReference type="SMART" id="SM00829"/>
    </source>
</evidence>
<dbReference type="InterPro" id="IPR020843">
    <property type="entry name" value="ER"/>
</dbReference>
<dbReference type="InterPro" id="IPR051603">
    <property type="entry name" value="Zinc-ADH_QOR/CCCR"/>
</dbReference>
<sequence length="328" mass="33747">MAATRSRTVRFQEYGEPSDVLREEWTEIPDPGEGQVRIRVAAVGLNPADWEVCRGFQAGRLPRGIGFDVAGTVDSVGEGVEGIAPGDRVLGTADVTGQASGGLADAAILREWFPLPDGLDEAHAATLPMVVKTAVWTLDAMGVESGSTLLVHGAGGMVGFAAVQVALRRGARVIATAGPSLAPQLEEFGALVTPYGEGMPARVRALAGGDVDLVLDTPRPSPGTMADLIALAGGVPSRVVTISNHDEARELGARVNLDLLLSSGAFPDAGVVAEYAELAAKGGFRLPIAATFPFGGWREAMEASVAGAPHGKLVVLPQGDASSLDQVS</sequence>
<reference evidence="3" key="1">
    <citation type="submission" date="2023-03" db="EMBL/GenBank/DDBJ databases">
        <title>MT1 and MT2 Draft Genomes of Novel Species.</title>
        <authorList>
            <person name="Venkateswaran K."/>
        </authorList>
    </citation>
    <scope>NUCLEOTIDE SEQUENCE</scope>
    <source>
        <strain evidence="3">F6_8S_P_1A</strain>
    </source>
</reference>
<dbReference type="SUPFAM" id="SSF51735">
    <property type="entry name" value="NAD(P)-binding Rossmann-fold domains"/>
    <property type="match status" value="1"/>
</dbReference>
<dbReference type="Pfam" id="PF13602">
    <property type="entry name" value="ADH_zinc_N_2"/>
    <property type="match status" value="1"/>
</dbReference>
<dbReference type="EMBL" id="JAROCB010000003">
    <property type="protein sequence ID" value="MDN4597976.1"/>
    <property type="molecule type" value="Genomic_DNA"/>
</dbReference>
<keyword evidence="1" id="KW-0521">NADP</keyword>
<comment type="caution">
    <text evidence="3">The sequence shown here is derived from an EMBL/GenBank/DDBJ whole genome shotgun (WGS) entry which is preliminary data.</text>
</comment>
<accession>A0ABT8J016</accession>
<dbReference type="PANTHER" id="PTHR44154:SF1">
    <property type="entry name" value="QUINONE OXIDOREDUCTASE"/>
    <property type="match status" value="1"/>
</dbReference>